<keyword evidence="2" id="KW-0456">Lyase</keyword>
<dbReference type="Gene3D" id="3.40.50.1400">
    <property type="match status" value="1"/>
</dbReference>
<dbReference type="InterPro" id="IPR050963">
    <property type="entry name" value="Sirohydro_Cobaltochel/CbiX"/>
</dbReference>
<name>A0A5N6MLV8_9ASTR</name>
<feature type="region of interest" description="Disordered" evidence="3">
    <location>
        <begin position="38"/>
        <end position="64"/>
    </location>
</feature>
<reference evidence="4 5" key="1">
    <citation type="submission" date="2019-05" db="EMBL/GenBank/DDBJ databases">
        <title>Mikania micrantha, genome provides insights into the molecular mechanism of rapid growth.</title>
        <authorList>
            <person name="Liu B."/>
        </authorList>
    </citation>
    <scope>NUCLEOTIDE SEQUENCE [LARGE SCALE GENOMIC DNA]</scope>
    <source>
        <strain evidence="4">NLD-2019</strain>
        <tissue evidence="4">Leaf</tissue>
    </source>
</reference>
<evidence type="ECO:0000256" key="3">
    <source>
        <dbReference type="SAM" id="MobiDB-lite"/>
    </source>
</evidence>
<dbReference type="InterPro" id="IPR002762">
    <property type="entry name" value="CbiX-like"/>
</dbReference>
<accession>A0A5N6MLV8</accession>
<dbReference type="EMBL" id="SZYD01000015">
    <property type="protein sequence ID" value="KAD3641108.1"/>
    <property type="molecule type" value="Genomic_DNA"/>
</dbReference>
<evidence type="ECO:0000256" key="2">
    <source>
        <dbReference type="ARBA" id="ARBA00023239"/>
    </source>
</evidence>
<dbReference type="CDD" id="cd03416">
    <property type="entry name" value="CbiX_SirB_N"/>
    <property type="match status" value="1"/>
</dbReference>
<keyword evidence="5" id="KW-1185">Reference proteome</keyword>
<protein>
    <recommendedName>
        <fullName evidence="6">Sirohydrochlorin ferrochelatase</fullName>
    </recommendedName>
</protein>
<evidence type="ECO:0000313" key="5">
    <source>
        <dbReference type="Proteomes" id="UP000326396"/>
    </source>
</evidence>
<dbReference type="AlphaFoldDB" id="A0A5N6MLV8"/>
<evidence type="ECO:0000256" key="1">
    <source>
        <dbReference type="ARBA" id="ARBA00022723"/>
    </source>
</evidence>
<dbReference type="Pfam" id="PF01903">
    <property type="entry name" value="CbiX"/>
    <property type="match status" value="1"/>
</dbReference>
<dbReference type="Proteomes" id="UP000326396">
    <property type="component" value="Linkage Group LG5"/>
</dbReference>
<organism evidence="4 5">
    <name type="scientific">Mikania micrantha</name>
    <name type="common">bitter vine</name>
    <dbReference type="NCBI Taxonomy" id="192012"/>
    <lineage>
        <taxon>Eukaryota</taxon>
        <taxon>Viridiplantae</taxon>
        <taxon>Streptophyta</taxon>
        <taxon>Embryophyta</taxon>
        <taxon>Tracheophyta</taxon>
        <taxon>Spermatophyta</taxon>
        <taxon>Magnoliopsida</taxon>
        <taxon>eudicotyledons</taxon>
        <taxon>Gunneridae</taxon>
        <taxon>Pentapetalae</taxon>
        <taxon>asterids</taxon>
        <taxon>campanulids</taxon>
        <taxon>Asterales</taxon>
        <taxon>Asteraceae</taxon>
        <taxon>Asteroideae</taxon>
        <taxon>Heliantheae alliance</taxon>
        <taxon>Eupatorieae</taxon>
        <taxon>Mikania</taxon>
    </lineage>
</organism>
<dbReference type="OrthoDB" id="3543at2759"/>
<comment type="caution">
    <text evidence="4">The sequence shown here is derived from an EMBL/GenBank/DDBJ whole genome shotgun (WGS) entry which is preliminary data.</text>
</comment>
<dbReference type="GO" id="GO:0046872">
    <property type="term" value="F:metal ion binding"/>
    <property type="evidence" value="ECO:0007669"/>
    <property type="project" value="UniProtKB-KW"/>
</dbReference>
<proteinExistence type="predicted"/>
<keyword evidence="1" id="KW-0479">Metal-binding</keyword>
<gene>
    <name evidence="4" type="ORF">E3N88_30332</name>
</gene>
<dbReference type="PANTHER" id="PTHR33542:SF3">
    <property type="entry name" value="SIROHYDROCHLORIN FERROCHELATASE, CHLOROPLASTIC"/>
    <property type="match status" value="1"/>
</dbReference>
<sequence length="329" mass="36881">MAAETEIAISNKRLVNRVNCWRVVDLIEDHQTPLMETKQARGRWVQQRKPQSNQRPAPARSDYTPPRLATWSARKLNCLAVPALLRFPHLQQVEAEAPKSFRHRVLLTLVSSIESNRLIFLDELLFLNHGNQSLISTQAGKGGNHSRNMLGFAQLHHSYRNTRGLQSTFCLTNRNGGARQSIHGITNTDGLIIVDHGSRRKESNLMLNEFVAMFAEKTGYPIVEPAHMELAEPSIRDAFRLCVQQGANRVIVSPFFLFPGRHWHQDIPSLTAEAAKDYPGVSYMITAPLGLHPLLMDVVDDRIKHCLSHVAGDADECSVCAGTGKCHLY</sequence>
<dbReference type="SUPFAM" id="SSF53800">
    <property type="entry name" value="Chelatase"/>
    <property type="match status" value="1"/>
</dbReference>
<evidence type="ECO:0008006" key="6">
    <source>
        <dbReference type="Google" id="ProtNLM"/>
    </source>
</evidence>
<dbReference type="PANTHER" id="PTHR33542">
    <property type="entry name" value="SIROHYDROCHLORIN FERROCHELATASE, CHLOROPLASTIC"/>
    <property type="match status" value="1"/>
</dbReference>
<dbReference type="GO" id="GO:0016829">
    <property type="term" value="F:lyase activity"/>
    <property type="evidence" value="ECO:0007669"/>
    <property type="project" value="UniProtKB-KW"/>
</dbReference>
<evidence type="ECO:0000313" key="4">
    <source>
        <dbReference type="EMBL" id="KAD3641108.1"/>
    </source>
</evidence>